<dbReference type="PROSITE" id="PS00503">
    <property type="entry name" value="PECTINESTERASE_2"/>
    <property type="match status" value="1"/>
</dbReference>
<feature type="region of interest" description="Disordered" evidence="13">
    <location>
        <begin position="49"/>
        <end position="113"/>
    </location>
</feature>
<dbReference type="InterPro" id="IPR033131">
    <property type="entry name" value="Pectinesterase_Asp_AS"/>
</dbReference>
<feature type="active site" evidence="11">
    <location>
        <position position="320"/>
    </location>
</feature>
<feature type="domain" description="Pectinesterase catalytic" evidence="14">
    <location>
        <begin position="164"/>
        <end position="453"/>
    </location>
</feature>
<protein>
    <recommendedName>
        <fullName evidence="5 12">Pectinesterase</fullName>
        <ecNumber evidence="5 12">3.1.1.11</ecNumber>
    </recommendedName>
</protein>
<comment type="caution">
    <text evidence="15">The sequence shown here is derived from an EMBL/GenBank/DDBJ whole genome shotgun (WGS) entry which is preliminary data.</text>
</comment>
<keyword evidence="9 12" id="KW-0063">Aspartyl esterase</keyword>
<dbReference type="FunFam" id="2.160.20.10:FF:000008">
    <property type="entry name" value="Pectinesterase"/>
    <property type="match status" value="1"/>
</dbReference>
<accession>A0A9D4ZEM6</accession>
<comment type="similarity">
    <text evidence="4">Belongs to the pectinesterase family.</text>
</comment>
<evidence type="ECO:0000313" key="16">
    <source>
        <dbReference type="Proteomes" id="UP000886520"/>
    </source>
</evidence>
<keyword evidence="16" id="KW-1185">Reference proteome</keyword>
<evidence type="ECO:0000256" key="9">
    <source>
        <dbReference type="ARBA" id="ARBA00023085"/>
    </source>
</evidence>
<dbReference type="GO" id="GO:0045490">
    <property type="term" value="P:pectin catabolic process"/>
    <property type="evidence" value="ECO:0007669"/>
    <property type="project" value="UniProtKB-UniRule"/>
</dbReference>
<evidence type="ECO:0000256" key="6">
    <source>
        <dbReference type="ARBA" id="ARBA00022525"/>
    </source>
</evidence>
<evidence type="ECO:0000256" key="12">
    <source>
        <dbReference type="RuleBase" id="RU000589"/>
    </source>
</evidence>
<dbReference type="SUPFAM" id="SSF51126">
    <property type="entry name" value="Pectin lyase-like"/>
    <property type="match status" value="1"/>
</dbReference>
<keyword evidence="8 12" id="KW-0378">Hydrolase</keyword>
<evidence type="ECO:0000256" key="4">
    <source>
        <dbReference type="ARBA" id="ARBA00008891"/>
    </source>
</evidence>
<proteinExistence type="inferred from homology"/>
<dbReference type="PANTHER" id="PTHR31321:SF57">
    <property type="entry name" value="PECTINESTERASE 53-RELATED"/>
    <property type="match status" value="1"/>
</dbReference>
<dbReference type="GO" id="GO:0005576">
    <property type="term" value="C:extracellular region"/>
    <property type="evidence" value="ECO:0007669"/>
    <property type="project" value="UniProtKB-SubCell"/>
</dbReference>
<name>A0A9D4ZEM6_ADICA</name>
<evidence type="ECO:0000256" key="11">
    <source>
        <dbReference type="PROSITE-ProRule" id="PRU10040"/>
    </source>
</evidence>
<dbReference type="EMBL" id="JABFUD020000015">
    <property type="protein sequence ID" value="KAI5069851.1"/>
    <property type="molecule type" value="Genomic_DNA"/>
</dbReference>
<reference evidence="15" key="1">
    <citation type="submission" date="2021-01" db="EMBL/GenBank/DDBJ databases">
        <title>Adiantum capillus-veneris genome.</title>
        <authorList>
            <person name="Fang Y."/>
            <person name="Liao Q."/>
        </authorList>
    </citation>
    <scope>NUCLEOTIDE SEQUENCE</scope>
    <source>
        <strain evidence="15">H3</strain>
        <tissue evidence="15">Leaf</tissue>
    </source>
</reference>
<dbReference type="GO" id="GO:0042545">
    <property type="term" value="P:cell wall modification"/>
    <property type="evidence" value="ECO:0007669"/>
    <property type="project" value="UniProtKB-UniRule"/>
</dbReference>
<dbReference type="Gene3D" id="2.160.20.10">
    <property type="entry name" value="Single-stranded right-handed beta-helix, Pectin lyase-like"/>
    <property type="match status" value="1"/>
</dbReference>
<dbReference type="PANTHER" id="PTHR31321">
    <property type="entry name" value="ACYL-COA THIOESTER HYDROLASE YBHC-RELATED"/>
    <property type="match status" value="1"/>
</dbReference>
<comment type="pathway">
    <text evidence="3 12">Glycan metabolism; pectin degradation; 2-dehydro-3-deoxy-D-gluconate from pectin: step 1/5.</text>
</comment>
<comment type="subcellular location">
    <subcellularLocation>
        <location evidence="1">Cell envelope</location>
    </subcellularLocation>
    <subcellularLocation>
        <location evidence="2">Secreted</location>
    </subcellularLocation>
</comment>
<keyword evidence="7" id="KW-0732">Signal</keyword>
<organism evidence="15 16">
    <name type="scientific">Adiantum capillus-veneris</name>
    <name type="common">Maidenhair fern</name>
    <dbReference type="NCBI Taxonomy" id="13818"/>
    <lineage>
        <taxon>Eukaryota</taxon>
        <taxon>Viridiplantae</taxon>
        <taxon>Streptophyta</taxon>
        <taxon>Embryophyta</taxon>
        <taxon>Tracheophyta</taxon>
        <taxon>Polypodiopsida</taxon>
        <taxon>Polypodiidae</taxon>
        <taxon>Polypodiales</taxon>
        <taxon>Pteridineae</taxon>
        <taxon>Pteridaceae</taxon>
        <taxon>Vittarioideae</taxon>
        <taxon>Adiantum</taxon>
    </lineage>
</organism>
<evidence type="ECO:0000256" key="10">
    <source>
        <dbReference type="ARBA" id="ARBA00047928"/>
    </source>
</evidence>
<evidence type="ECO:0000256" key="8">
    <source>
        <dbReference type="ARBA" id="ARBA00022801"/>
    </source>
</evidence>
<evidence type="ECO:0000256" key="1">
    <source>
        <dbReference type="ARBA" id="ARBA00004196"/>
    </source>
</evidence>
<evidence type="ECO:0000256" key="7">
    <source>
        <dbReference type="ARBA" id="ARBA00022729"/>
    </source>
</evidence>
<dbReference type="Proteomes" id="UP000886520">
    <property type="component" value="Chromosome 15"/>
</dbReference>
<comment type="catalytic activity">
    <reaction evidence="10 12">
        <text>[(1-&gt;4)-alpha-D-galacturonosyl methyl ester](n) + n H2O = [(1-&gt;4)-alpha-D-galacturonosyl](n) + n methanol + n H(+)</text>
        <dbReference type="Rhea" id="RHEA:22380"/>
        <dbReference type="Rhea" id="RHEA-COMP:14570"/>
        <dbReference type="Rhea" id="RHEA-COMP:14573"/>
        <dbReference type="ChEBI" id="CHEBI:15377"/>
        <dbReference type="ChEBI" id="CHEBI:15378"/>
        <dbReference type="ChEBI" id="CHEBI:17790"/>
        <dbReference type="ChEBI" id="CHEBI:140522"/>
        <dbReference type="ChEBI" id="CHEBI:140523"/>
        <dbReference type="EC" id="3.1.1.11"/>
    </reaction>
</comment>
<dbReference type="OrthoDB" id="2019149at2759"/>
<dbReference type="InterPro" id="IPR011050">
    <property type="entry name" value="Pectin_lyase_fold/virulence"/>
</dbReference>
<dbReference type="EC" id="3.1.1.11" evidence="5 12"/>
<dbReference type="InterPro" id="IPR000070">
    <property type="entry name" value="Pectinesterase_cat"/>
</dbReference>
<evidence type="ECO:0000256" key="5">
    <source>
        <dbReference type="ARBA" id="ARBA00013229"/>
    </source>
</evidence>
<keyword evidence="6" id="KW-0964">Secreted</keyword>
<sequence>MPKTCIRLLHHRTILSQQMSLLRFTVILVISSIHQEILGVEAATDLGRYGSSGMLMRPRQPPSRRTTRIDGASPVVPERRPAVSPATPAPLERSQRRAAVAAPPTRHTVAAAPGGSSVEEGFMEWVSYIGSLQHSTYAVAQNQLTDHTYLVVDPRRAAAASSGAANASTRFRSIQAAIDAVPDNNVVRTKILIAPGTYTEKVFIPYTKPFITLQGFNSSTTIIAWNDTAGKKGVDNNPLGTYKSATIAIDAPYFIAKNITFKNTSPRPTPGSNNSQAVALRISGDAAVFMGCQFLGAQDTLYDHKGRHFFQDCYVEGSVDFIFGNGLSMYRNCHLHAIGAPYQAITAQNRANPLDDSGFSFINCKVTGSGPLYLGRAWGTFSRVIYSFTYMDELVLPKGWNDWNDPKRQLTVYYGQFRCYGPGANASSRVSWSKELTLQEAQPFLELAFIDGDEWSAST</sequence>
<evidence type="ECO:0000256" key="13">
    <source>
        <dbReference type="SAM" id="MobiDB-lite"/>
    </source>
</evidence>
<dbReference type="InterPro" id="IPR012334">
    <property type="entry name" value="Pectin_lyas_fold"/>
</dbReference>
<gene>
    <name evidence="15" type="ORF">GOP47_0016152</name>
</gene>
<evidence type="ECO:0000313" key="15">
    <source>
        <dbReference type="EMBL" id="KAI5069851.1"/>
    </source>
</evidence>
<evidence type="ECO:0000259" key="14">
    <source>
        <dbReference type="Pfam" id="PF01095"/>
    </source>
</evidence>
<dbReference type="GO" id="GO:0030599">
    <property type="term" value="F:pectinesterase activity"/>
    <property type="evidence" value="ECO:0007669"/>
    <property type="project" value="UniProtKB-UniRule"/>
</dbReference>
<dbReference type="AlphaFoldDB" id="A0A9D4ZEM6"/>
<evidence type="ECO:0000256" key="2">
    <source>
        <dbReference type="ARBA" id="ARBA00004613"/>
    </source>
</evidence>
<evidence type="ECO:0000256" key="3">
    <source>
        <dbReference type="ARBA" id="ARBA00005184"/>
    </source>
</evidence>
<dbReference type="Pfam" id="PF01095">
    <property type="entry name" value="Pectinesterase"/>
    <property type="match status" value="1"/>
</dbReference>